<dbReference type="Gene3D" id="3.90.228.10">
    <property type="match status" value="1"/>
</dbReference>
<dbReference type="GeneID" id="24100799"/>
<organism evidence="2 3">
    <name type="scientific">Fibroporia radiculosa</name>
    <dbReference type="NCBI Taxonomy" id="599839"/>
    <lineage>
        <taxon>Eukaryota</taxon>
        <taxon>Fungi</taxon>
        <taxon>Dikarya</taxon>
        <taxon>Basidiomycota</taxon>
        <taxon>Agaricomycotina</taxon>
        <taxon>Agaricomycetes</taxon>
        <taxon>Polyporales</taxon>
        <taxon>Fibroporiaceae</taxon>
        <taxon>Fibroporia</taxon>
    </lineage>
</organism>
<evidence type="ECO:0000313" key="2">
    <source>
        <dbReference type="EMBL" id="CCM05888.1"/>
    </source>
</evidence>
<dbReference type="PANTHER" id="PTHR31681">
    <property type="entry name" value="C2H2-LIKE ZINC FINGER PROTEIN"/>
    <property type="match status" value="1"/>
</dbReference>
<evidence type="ECO:0008006" key="4">
    <source>
        <dbReference type="Google" id="ProtNLM"/>
    </source>
</evidence>
<accession>J4GGJ7</accession>
<dbReference type="RefSeq" id="XP_012185171.1">
    <property type="nucleotide sequence ID" value="XM_012329781.1"/>
</dbReference>
<dbReference type="InParanoid" id="J4GGJ7"/>
<dbReference type="PANTHER" id="PTHR31681:SF3">
    <property type="entry name" value="OS04G0690100 PROTEIN"/>
    <property type="match status" value="1"/>
</dbReference>
<reference evidence="2 3" key="1">
    <citation type="journal article" date="2012" name="Appl. Environ. Microbiol.">
        <title>Short-read sequencing for genomic analysis of the brown rot fungus Fibroporia radiculosa.</title>
        <authorList>
            <person name="Tang J.D."/>
            <person name="Perkins A.D."/>
            <person name="Sonstegard T.S."/>
            <person name="Schroeder S.G."/>
            <person name="Burgess S.C."/>
            <person name="Diehl S.V."/>
        </authorList>
    </citation>
    <scope>NUCLEOTIDE SEQUENCE [LARGE SCALE GENOMIC DNA]</scope>
    <source>
        <strain evidence="2 3">TFFH 294</strain>
    </source>
</reference>
<dbReference type="AlphaFoldDB" id="J4GGJ7"/>
<feature type="compositionally biased region" description="Low complexity" evidence="1">
    <location>
        <begin position="52"/>
        <end position="64"/>
    </location>
</feature>
<evidence type="ECO:0000256" key="1">
    <source>
        <dbReference type="SAM" id="MobiDB-lite"/>
    </source>
</evidence>
<evidence type="ECO:0000313" key="3">
    <source>
        <dbReference type="Proteomes" id="UP000006352"/>
    </source>
</evidence>
<feature type="compositionally biased region" description="Acidic residues" evidence="1">
    <location>
        <begin position="13"/>
        <end position="23"/>
    </location>
</feature>
<dbReference type="Proteomes" id="UP000006352">
    <property type="component" value="Unassembled WGS sequence"/>
</dbReference>
<feature type="compositionally biased region" description="Low complexity" evidence="1">
    <location>
        <begin position="1"/>
        <end position="12"/>
    </location>
</feature>
<gene>
    <name evidence="2" type="ORF">FIBRA_08126</name>
</gene>
<sequence length="450" mass="48991">MTSIYSDDSYPPSDDDQLNDDDGQWFNGYSDDYVNSDFDSVSSDEDGTDDMAGPGSADASFSAAGSDVNTLSGSFGRMNVAPMPTVSRASPAQQNPGRGMSMCPVCDVRPTYSHNGKSYPTCGLTCATKYNTLNGARSGTSGGVGATSSTISTLCTVGPLIIHMGYHLIDGLVHMKICKKRSCFRRGSVDYLTCGMTCLKILCNGGGDNTKCNYCHRRPKFGPYNQCGLTCRDKSRIACLHCRCRPKLGKYHFCGRTCKELAMETAPKIVEIPKGHVTWRMVETKFNMSWKQGTRPAIKHVYKIIESTGFLQPYDAYRKRIGNETFRYHGTTRQCTLGNAGQTTLCSQTNCAVCNIMKTSFKVSLANPNGAFGAGVYSSSASNKAMSYSNGVMLLTKVVLGCIYSVSYFNEVTSLPAGYNSVVFDRMNGALNETIVYSDDAIRPVFLIVF</sequence>
<dbReference type="EMBL" id="HE797212">
    <property type="protein sequence ID" value="CCM05888.1"/>
    <property type="molecule type" value="Genomic_DNA"/>
</dbReference>
<keyword evidence="3" id="KW-1185">Reference proteome</keyword>
<dbReference type="OrthoDB" id="9514740at2759"/>
<protein>
    <recommendedName>
        <fullName evidence="4">PARP catalytic domain-containing protein</fullName>
    </recommendedName>
</protein>
<dbReference type="HOGENOM" id="CLU_039434_0_0_1"/>
<feature type="region of interest" description="Disordered" evidence="1">
    <location>
        <begin position="1"/>
        <end position="64"/>
    </location>
</feature>
<name>J4GGJ7_9APHY</name>
<proteinExistence type="predicted"/>
<dbReference type="SUPFAM" id="SSF56399">
    <property type="entry name" value="ADP-ribosylation"/>
    <property type="match status" value="1"/>
</dbReference>